<accession>A0ABW8UWV6</accession>
<feature type="transmembrane region" description="Helical" evidence="6">
    <location>
        <begin position="87"/>
        <end position="106"/>
    </location>
</feature>
<feature type="transmembrane region" description="Helical" evidence="6">
    <location>
        <begin position="112"/>
        <end position="133"/>
    </location>
</feature>
<dbReference type="EMBL" id="JBHDIY010000002">
    <property type="protein sequence ID" value="MFL4471224.1"/>
    <property type="molecule type" value="Genomic_DNA"/>
</dbReference>
<evidence type="ECO:0000256" key="4">
    <source>
        <dbReference type="ARBA" id="ARBA00022989"/>
    </source>
</evidence>
<protein>
    <submittedName>
        <fullName evidence="8">MFS transporter</fullName>
    </submittedName>
</protein>
<dbReference type="InterPro" id="IPR011701">
    <property type="entry name" value="MFS"/>
</dbReference>
<evidence type="ECO:0000259" key="7">
    <source>
        <dbReference type="PROSITE" id="PS50850"/>
    </source>
</evidence>
<feature type="transmembrane region" description="Helical" evidence="6">
    <location>
        <begin position="283"/>
        <end position="299"/>
    </location>
</feature>
<evidence type="ECO:0000313" key="9">
    <source>
        <dbReference type="Proteomes" id="UP001627408"/>
    </source>
</evidence>
<feature type="transmembrane region" description="Helical" evidence="6">
    <location>
        <begin position="218"/>
        <end position="237"/>
    </location>
</feature>
<keyword evidence="3 6" id="KW-0812">Transmembrane</keyword>
<comment type="subcellular location">
    <subcellularLocation>
        <location evidence="1">Membrane</location>
        <topology evidence="1">Multi-pass membrane protein</topology>
    </subcellularLocation>
</comment>
<organism evidence="8 9">
    <name type="scientific">Tateyamaria armeniaca</name>
    <dbReference type="NCBI Taxonomy" id="2518930"/>
    <lineage>
        <taxon>Bacteria</taxon>
        <taxon>Pseudomonadati</taxon>
        <taxon>Pseudomonadota</taxon>
        <taxon>Alphaproteobacteria</taxon>
        <taxon>Rhodobacterales</taxon>
        <taxon>Roseobacteraceae</taxon>
        <taxon>Tateyamaria</taxon>
    </lineage>
</organism>
<feature type="transmembrane region" description="Helical" evidence="6">
    <location>
        <begin position="175"/>
        <end position="197"/>
    </location>
</feature>
<evidence type="ECO:0000256" key="2">
    <source>
        <dbReference type="ARBA" id="ARBA00022448"/>
    </source>
</evidence>
<dbReference type="InterPro" id="IPR020846">
    <property type="entry name" value="MFS_dom"/>
</dbReference>
<dbReference type="SUPFAM" id="SSF103473">
    <property type="entry name" value="MFS general substrate transporter"/>
    <property type="match status" value="1"/>
</dbReference>
<dbReference type="Gene3D" id="1.20.1250.20">
    <property type="entry name" value="MFS general substrate transporter like domains"/>
    <property type="match status" value="1"/>
</dbReference>
<feature type="transmembrane region" description="Helical" evidence="6">
    <location>
        <begin position="252"/>
        <end position="271"/>
    </location>
</feature>
<sequence>MRANEAKLRARHPASVLARAAVFGPVAAHVAFVMELTLVPLLLPTMRDQFGLTLGELAWVFNAYSIAVTIGVLVAGVFGDTHNTIRVFWFGVLAFFLGSVMLAVSVNAEMLIMGRILQGLGAGVFSPLVPVLLTRMAPDKPGRMLILWGSIAGYVAAFAPLAYSSTLGAANWNVAFIFIAAIAAFSLFLLSCTPAPVANDHRQTQKPEYLAIFRAGNLWLTLAYVFITYGAITYYLFRLPLWLSDTGIEASSIGLVLSTLWLTFSGLSTLLRNKVDQHHVRTIMFAAPLLIAVGLLLSYNTNTILLLGSAVLVGSGLACSNAPSTQFILRHAPKGLSAVSTSLDITLARLGGIVTVAALAEAGISVAGPVICAACLIGAFMTFSICRQPVDSA</sequence>
<dbReference type="Pfam" id="PF07690">
    <property type="entry name" value="MFS_1"/>
    <property type="match status" value="1"/>
</dbReference>
<evidence type="ECO:0000256" key="3">
    <source>
        <dbReference type="ARBA" id="ARBA00022692"/>
    </source>
</evidence>
<dbReference type="PANTHER" id="PTHR42718:SF9">
    <property type="entry name" value="MAJOR FACILITATOR SUPERFAMILY MULTIDRUG TRANSPORTER MFSC"/>
    <property type="match status" value="1"/>
</dbReference>
<keyword evidence="9" id="KW-1185">Reference proteome</keyword>
<reference evidence="8 9" key="1">
    <citation type="submission" date="2024-08" db="EMBL/GenBank/DDBJ databases">
        <title>Tateyamaria sp. nov., isolated from marine algae.</title>
        <authorList>
            <person name="Choi B.J."/>
            <person name="Kim J.M."/>
            <person name="Lee J.K."/>
            <person name="Choi D.G."/>
            <person name="Bayburt H."/>
            <person name="Baek J.H."/>
            <person name="Han D.M."/>
            <person name="Jeon C.O."/>
        </authorList>
    </citation>
    <scope>NUCLEOTIDE SEQUENCE [LARGE SCALE GENOMIC DNA]</scope>
    <source>
        <strain evidence="8 9">KMU-156</strain>
    </source>
</reference>
<gene>
    <name evidence="8" type="ORF">ACERZ8_15540</name>
</gene>
<dbReference type="InterPro" id="IPR036259">
    <property type="entry name" value="MFS_trans_sf"/>
</dbReference>
<feature type="transmembrane region" description="Helical" evidence="6">
    <location>
        <begin position="145"/>
        <end position="163"/>
    </location>
</feature>
<comment type="caution">
    <text evidence="8">The sequence shown here is derived from an EMBL/GenBank/DDBJ whole genome shotgun (WGS) entry which is preliminary data.</text>
</comment>
<evidence type="ECO:0000256" key="1">
    <source>
        <dbReference type="ARBA" id="ARBA00004141"/>
    </source>
</evidence>
<dbReference type="PANTHER" id="PTHR42718">
    <property type="entry name" value="MAJOR FACILITATOR SUPERFAMILY MULTIDRUG TRANSPORTER MFSC"/>
    <property type="match status" value="1"/>
</dbReference>
<name>A0ABW8UWV6_9RHOB</name>
<keyword evidence="5 6" id="KW-0472">Membrane</keyword>
<dbReference type="PROSITE" id="PS50850">
    <property type="entry name" value="MFS"/>
    <property type="match status" value="1"/>
</dbReference>
<evidence type="ECO:0000256" key="5">
    <source>
        <dbReference type="ARBA" id="ARBA00023136"/>
    </source>
</evidence>
<evidence type="ECO:0000256" key="6">
    <source>
        <dbReference type="SAM" id="Phobius"/>
    </source>
</evidence>
<feature type="transmembrane region" description="Helical" evidence="6">
    <location>
        <begin position="58"/>
        <end position="78"/>
    </location>
</feature>
<keyword evidence="4 6" id="KW-1133">Transmembrane helix</keyword>
<proteinExistence type="predicted"/>
<dbReference type="Proteomes" id="UP001627408">
    <property type="component" value="Unassembled WGS sequence"/>
</dbReference>
<feature type="transmembrane region" description="Helical" evidence="6">
    <location>
        <begin position="21"/>
        <end position="43"/>
    </location>
</feature>
<dbReference type="RefSeq" id="WP_407593051.1">
    <property type="nucleotide sequence ID" value="NZ_JBHDIY010000002.1"/>
</dbReference>
<feature type="domain" description="Major facilitator superfamily (MFS) profile" evidence="7">
    <location>
        <begin position="21"/>
        <end position="390"/>
    </location>
</feature>
<keyword evidence="2" id="KW-0813">Transport</keyword>
<evidence type="ECO:0000313" key="8">
    <source>
        <dbReference type="EMBL" id="MFL4471224.1"/>
    </source>
</evidence>
<feature type="transmembrane region" description="Helical" evidence="6">
    <location>
        <begin position="366"/>
        <end position="386"/>
    </location>
</feature>